<dbReference type="AlphaFoldDB" id="A0A914VZ76"/>
<dbReference type="PANTHER" id="PTHR15020">
    <property type="entry name" value="FLAVIN REDUCTASE-RELATED"/>
    <property type="match status" value="1"/>
</dbReference>
<dbReference type="Pfam" id="PF13460">
    <property type="entry name" value="NAD_binding_10"/>
    <property type="match status" value="1"/>
</dbReference>
<dbReference type="InterPro" id="IPR016040">
    <property type="entry name" value="NAD(P)-bd_dom"/>
</dbReference>
<dbReference type="Gene3D" id="3.40.50.720">
    <property type="entry name" value="NAD(P)-binding Rossmann-like Domain"/>
    <property type="match status" value="1"/>
</dbReference>
<keyword evidence="2" id="KW-1185">Reference proteome</keyword>
<dbReference type="SUPFAM" id="SSF51735">
    <property type="entry name" value="NAD(P)-binding Rossmann-fold domains"/>
    <property type="match status" value="1"/>
</dbReference>
<evidence type="ECO:0000259" key="1">
    <source>
        <dbReference type="Pfam" id="PF13460"/>
    </source>
</evidence>
<dbReference type="WBParaSite" id="PSAMB.scaffold2811size21134.g19238.t1">
    <property type="protein sequence ID" value="PSAMB.scaffold2811size21134.g19238.t1"/>
    <property type="gene ID" value="PSAMB.scaffold2811size21134.g19238"/>
</dbReference>
<accession>A0A914VZ76</accession>
<evidence type="ECO:0000313" key="2">
    <source>
        <dbReference type="Proteomes" id="UP000887566"/>
    </source>
</evidence>
<reference evidence="3" key="1">
    <citation type="submission" date="2022-11" db="UniProtKB">
        <authorList>
            <consortium name="WormBaseParasite"/>
        </authorList>
    </citation>
    <scope>IDENTIFICATION</scope>
</reference>
<dbReference type="Proteomes" id="UP000887566">
    <property type="component" value="Unplaced"/>
</dbReference>
<dbReference type="GO" id="GO:0003824">
    <property type="term" value="F:catalytic activity"/>
    <property type="evidence" value="ECO:0007669"/>
    <property type="project" value="UniProtKB-ARBA"/>
</dbReference>
<dbReference type="InterPro" id="IPR036291">
    <property type="entry name" value="NAD(P)-bd_dom_sf"/>
</dbReference>
<proteinExistence type="predicted"/>
<feature type="domain" description="NAD(P)-binding" evidence="1">
    <location>
        <begin position="7"/>
        <end position="207"/>
    </location>
</feature>
<evidence type="ECO:0000313" key="3">
    <source>
        <dbReference type="WBParaSite" id="PSAMB.scaffold2811size21134.g19238.t1"/>
    </source>
</evidence>
<organism evidence="2 3">
    <name type="scientific">Plectus sambesii</name>
    <dbReference type="NCBI Taxonomy" id="2011161"/>
    <lineage>
        <taxon>Eukaryota</taxon>
        <taxon>Metazoa</taxon>
        <taxon>Ecdysozoa</taxon>
        <taxon>Nematoda</taxon>
        <taxon>Chromadorea</taxon>
        <taxon>Plectida</taxon>
        <taxon>Plectina</taxon>
        <taxon>Plectoidea</taxon>
        <taxon>Plectidae</taxon>
        <taxon>Plectus</taxon>
    </lineage>
</organism>
<name>A0A914VZ76_9BILA</name>
<dbReference type="PANTHER" id="PTHR15020:SF50">
    <property type="entry name" value="UPF0659 PROTEIN YMR090W"/>
    <property type="match status" value="1"/>
</dbReference>
<protein>
    <submittedName>
        <fullName evidence="3">NAD(P)-binding domain-containing protein</fullName>
    </submittedName>
</protein>
<sequence length="219" mass="24809">MKIALFGATGATGIHFAQQALEQDHEIVAIIRSPQNIPESLKTNLNFQTVHASIFSPSDLAGHLKNVDAVVSCLGYRGSEAWPLRTMKFYYPSAKAIIQAMKEAKKRRFVAITMWCTEPEPDQSLWSKFLFRLFLGRYQDDMRAMEKYVDTEREHIDFTIVRPPFLNDLPPTDVDFTTCPGRMFVPGCLAYISRADVARYMLCCLRDTTTIGQTIALGM</sequence>